<evidence type="ECO:0000313" key="14">
    <source>
        <dbReference type="Proteomes" id="UP000095282"/>
    </source>
</evidence>
<organism evidence="14 15">
    <name type="scientific">Caenorhabditis tropicalis</name>
    <dbReference type="NCBI Taxonomy" id="1561998"/>
    <lineage>
        <taxon>Eukaryota</taxon>
        <taxon>Metazoa</taxon>
        <taxon>Ecdysozoa</taxon>
        <taxon>Nematoda</taxon>
        <taxon>Chromadorea</taxon>
        <taxon>Rhabditida</taxon>
        <taxon>Rhabditina</taxon>
        <taxon>Rhabditomorpha</taxon>
        <taxon>Rhabditoidea</taxon>
        <taxon>Rhabditidae</taxon>
        <taxon>Peloderinae</taxon>
        <taxon>Caenorhabditis</taxon>
    </lineage>
</organism>
<dbReference type="PANTHER" id="PTHR11893:SF31">
    <property type="entry name" value="INNEXIN-11"/>
    <property type="match status" value="1"/>
</dbReference>
<feature type="region of interest" description="Disordered" evidence="13">
    <location>
        <begin position="211"/>
        <end position="249"/>
    </location>
</feature>
<keyword evidence="6" id="KW-0303">Gap junction</keyword>
<evidence type="ECO:0000256" key="12">
    <source>
        <dbReference type="RuleBase" id="RU010713"/>
    </source>
</evidence>
<protein>
    <recommendedName>
        <fullName evidence="12">Innexin</fullName>
    </recommendedName>
</protein>
<keyword evidence="9 12" id="KW-0406">Ion transport</keyword>
<dbReference type="PANTHER" id="PTHR11893">
    <property type="entry name" value="INNEXIN"/>
    <property type="match status" value="1"/>
</dbReference>
<dbReference type="GO" id="GO:0005921">
    <property type="term" value="C:gap junction"/>
    <property type="evidence" value="ECO:0007669"/>
    <property type="project" value="UniProtKB-SubCell"/>
</dbReference>
<dbReference type="Proteomes" id="UP000095282">
    <property type="component" value="Unplaced"/>
</dbReference>
<evidence type="ECO:0000313" key="15">
    <source>
        <dbReference type="WBParaSite" id="Csp11.Scaffold33.g145.t1"/>
    </source>
</evidence>
<keyword evidence="7" id="KW-0965">Cell junction</keyword>
<comment type="function">
    <text evidence="12">Structural component of the gap junctions.</text>
</comment>
<evidence type="ECO:0000256" key="4">
    <source>
        <dbReference type="ARBA" id="ARBA00022475"/>
    </source>
</evidence>
<gene>
    <name evidence="12" type="primary">inx</name>
</gene>
<evidence type="ECO:0000256" key="6">
    <source>
        <dbReference type="ARBA" id="ARBA00022868"/>
    </source>
</evidence>
<evidence type="ECO:0000256" key="9">
    <source>
        <dbReference type="ARBA" id="ARBA00023065"/>
    </source>
</evidence>
<evidence type="ECO:0000256" key="7">
    <source>
        <dbReference type="ARBA" id="ARBA00022949"/>
    </source>
</evidence>
<comment type="subcellular location">
    <subcellularLocation>
        <location evidence="1">Cell junction</location>
        <location evidence="1">Gap junction</location>
    </subcellularLocation>
    <subcellularLocation>
        <location evidence="2 12">Cell membrane</location>
        <topology evidence="2 12">Multi-pass membrane protein</topology>
    </subcellularLocation>
</comment>
<dbReference type="GO" id="GO:0034220">
    <property type="term" value="P:monoatomic ion transmembrane transport"/>
    <property type="evidence" value="ECO:0007669"/>
    <property type="project" value="UniProtKB-KW"/>
</dbReference>
<evidence type="ECO:0000256" key="8">
    <source>
        <dbReference type="ARBA" id="ARBA00022989"/>
    </source>
</evidence>
<sequence>MNYFLGTNRYQWYGFGVVRDIVSGTPWERSGYFPRAAVCDFEVRQVANIQRYSVQCVLVINIFNEKIFVLLWFWYLILLFASTVSFIQWFVVLVFPCFSKWFIKQHLALSTLQNFRHQNSRRKDADVAKFVTQYLHKDGVFVLRMVSSHAGIIFATDLVQALYEAYDFQDKNKGIQGGSTVSDDLQTISTGAGSSIRHRKHKKGSRIEYKIGDTPFTTSLMPEKDEDESSSTSSSEEERKRVSNGITNI</sequence>
<evidence type="ECO:0000256" key="5">
    <source>
        <dbReference type="ARBA" id="ARBA00022692"/>
    </source>
</evidence>
<keyword evidence="11 12" id="KW-0407">Ion channel</keyword>
<dbReference type="PROSITE" id="PS51013">
    <property type="entry name" value="PANNEXIN"/>
    <property type="match status" value="1"/>
</dbReference>
<evidence type="ECO:0000256" key="1">
    <source>
        <dbReference type="ARBA" id="ARBA00004610"/>
    </source>
</evidence>
<reference evidence="15" key="1">
    <citation type="submission" date="2016-11" db="UniProtKB">
        <authorList>
            <consortium name="WormBaseParasite"/>
        </authorList>
    </citation>
    <scope>IDENTIFICATION</scope>
</reference>
<dbReference type="Pfam" id="PF00876">
    <property type="entry name" value="Innexin"/>
    <property type="match status" value="1"/>
</dbReference>
<dbReference type="AlphaFoldDB" id="A0A1I7SYM8"/>
<keyword evidence="3 12" id="KW-0813">Transport</keyword>
<name>A0A1I7SYM8_9PELO</name>
<dbReference type="GO" id="GO:0005886">
    <property type="term" value="C:plasma membrane"/>
    <property type="evidence" value="ECO:0007669"/>
    <property type="project" value="UniProtKB-SubCell"/>
</dbReference>
<evidence type="ECO:0000256" key="10">
    <source>
        <dbReference type="ARBA" id="ARBA00023136"/>
    </source>
</evidence>
<keyword evidence="4" id="KW-1003">Cell membrane</keyword>
<keyword evidence="10 12" id="KW-0472">Membrane</keyword>
<evidence type="ECO:0000256" key="13">
    <source>
        <dbReference type="SAM" id="MobiDB-lite"/>
    </source>
</evidence>
<accession>A0A1I7SYM8</accession>
<proteinExistence type="inferred from homology"/>
<dbReference type="GO" id="GO:0005243">
    <property type="term" value="F:gap junction channel activity"/>
    <property type="evidence" value="ECO:0007669"/>
    <property type="project" value="TreeGrafter"/>
</dbReference>
<evidence type="ECO:0000256" key="3">
    <source>
        <dbReference type="ARBA" id="ARBA00022448"/>
    </source>
</evidence>
<dbReference type="WBParaSite" id="Csp11.Scaffold33.g145.t1">
    <property type="protein sequence ID" value="Csp11.Scaffold33.g145.t1"/>
    <property type="gene ID" value="Csp11.Scaffold33.g145"/>
</dbReference>
<dbReference type="PRINTS" id="PR01262">
    <property type="entry name" value="INNEXIN"/>
</dbReference>
<comment type="caution">
    <text evidence="12">Lacks conserved residue(s) required for the propagation of feature annotation.</text>
</comment>
<keyword evidence="5 12" id="KW-0812">Transmembrane</keyword>
<evidence type="ECO:0000256" key="11">
    <source>
        <dbReference type="ARBA" id="ARBA00023303"/>
    </source>
</evidence>
<comment type="similarity">
    <text evidence="12">Belongs to the pannexin family.</text>
</comment>
<feature type="transmembrane region" description="Helical" evidence="12">
    <location>
        <begin position="72"/>
        <end position="95"/>
    </location>
</feature>
<keyword evidence="14" id="KW-1185">Reference proteome</keyword>
<dbReference type="eggNOG" id="ENOG502QT3V">
    <property type="taxonomic scope" value="Eukaryota"/>
</dbReference>
<keyword evidence="8 12" id="KW-1133">Transmembrane helix</keyword>
<evidence type="ECO:0000256" key="2">
    <source>
        <dbReference type="ARBA" id="ARBA00004651"/>
    </source>
</evidence>
<dbReference type="InterPro" id="IPR000990">
    <property type="entry name" value="Innexin"/>
</dbReference>